<evidence type="ECO:0000313" key="2">
    <source>
        <dbReference type="EMBL" id="MBE9144440.1"/>
    </source>
</evidence>
<keyword evidence="3" id="KW-1185">Reference proteome</keyword>
<reference evidence="2 3" key="1">
    <citation type="submission" date="2020-10" db="EMBL/GenBank/DDBJ databases">
        <authorList>
            <person name="Castelo-Branco R."/>
            <person name="Eusebio N."/>
            <person name="Adriana R."/>
            <person name="Vieira A."/>
            <person name="Brugerolle De Fraissinette N."/>
            <person name="Rezende De Castro R."/>
            <person name="Schneider M.P."/>
            <person name="Vasconcelos V."/>
            <person name="Leao P.N."/>
        </authorList>
    </citation>
    <scope>NUCLEOTIDE SEQUENCE [LARGE SCALE GENOMIC DNA]</scope>
    <source>
        <strain evidence="2 3">LEGE 06226</strain>
    </source>
</reference>
<evidence type="ECO:0000313" key="3">
    <source>
        <dbReference type="Proteomes" id="UP000640725"/>
    </source>
</evidence>
<protein>
    <recommendedName>
        <fullName evidence="1">Phospholipase D-like domain-containing protein</fullName>
    </recommendedName>
</protein>
<dbReference type="CDD" id="cd09133">
    <property type="entry name" value="PLDc_unchar5"/>
    <property type="match status" value="1"/>
</dbReference>
<dbReference type="Proteomes" id="UP000640725">
    <property type="component" value="Unassembled WGS sequence"/>
</dbReference>
<gene>
    <name evidence="2" type="ORF">IQ236_14610</name>
</gene>
<dbReference type="Pfam" id="PF13091">
    <property type="entry name" value="PLDc_2"/>
    <property type="match status" value="1"/>
</dbReference>
<accession>A0ABR9UDB4</accession>
<comment type="caution">
    <text evidence="2">The sequence shown here is derived from an EMBL/GenBank/DDBJ whole genome shotgun (WGS) entry which is preliminary data.</text>
</comment>
<proteinExistence type="predicted"/>
<dbReference type="Gene3D" id="3.30.870.10">
    <property type="entry name" value="Endonuclease Chain A"/>
    <property type="match status" value="1"/>
</dbReference>
<dbReference type="InterPro" id="IPR025202">
    <property type="entry name" value="PLD-like_dom"/>
</dbReference>
<organism evidence="2 3">
    <name type="scientific">Planktothrix mougeotii LEGE 06226</name>
    <dbReference type="NCBI Taxonomy" id="1828728"/>
    <lineage>
        <taxon>Bacteria</taxon>
        <taxon>Bacillati</taxon>
        <taxon>Cyanobacteriota</taxon>
        <taxon>Cyanophyceae</taxon>
        <taxon>Oscillatoriophycideae</taxon>
        <taxon>Oscillatoriales</taxon>
        <taxon>Microcoleaceae</taxon>
        <taxon>Planktothrix</taxon>
    </lineage>
</organism>
<name>A0ABR9UDB4_9CYAN</name>
<evidence type="ECO:0000259" key="1">
    <source>
        <dbReference type="Pfam" id="PF13091"/>
    </source>
</evidence>
<dbReference type="SUPFAM" id="SSF56024">
    <property type="entry name" value="Phospholipase D/nuclease"/>
    <property type="match status" value="1"/>
</dbReference>
<sequence>MNTQVKDEDFENKIRKYHSLPEALVIDCQPIGYPFHVLNVDLTYLADRQLQLAEEFVMKCISQELNNQREIAFFLGMDENLIEKVLSELLSKNLIKREDFFKLTELGLDGLEKQTILAPISETKTFYIDALNGKLREMREKSLLKSFDSKNNNFGLNKIIKKPRKGHIEDIVDYYEQIEKLLQNFNSSNRIELIQVNNIEKVYTQWHELFLVLYQRNPDDKEIEYEIFSRGNIQVEYRTTIEQLYAGGNKILDPIFKEIEQDKLSHDNLAEGKFLSPINDEHIKAVEKLSVKLHSLDDDADSFTDSKNPSIKKEERRKLKQQLDQLKTQSKISEIIHTYEHRNYLFKALKEAKQRLMIVSPWITGYVVDQNFLEMLEETLKKKIQVYIFYGIKSSSQQNNPISIQKLEELSTQYKNLRFEKVKNTHRKILVCDAEFGIVTSFNFLSFRADPNLTYRDELGVIIRDSATLEDLFNSGMNLAEN</sequence>
<dbReference type="RefSeq" id="WP_193869918.1">
    <property type="nucleotide sequence ID" value="NZ_JADEWU010000032.1"/>
</dbReference>
<dbReference type="EMBL" id="JADEWU010000032">
    <property type="protein sequence ID" value="MBE9144440.1"/>
    <property type="molecule type" value="Genomic_DNA"/>
</dbReference>
<feature type="domain" description="Phospholipase D-like" evidence="1">
    <location>
        <begin position="346"/>
        <end position="470"/>
    </location>
</feature>